<reference evidence="1 2" key="1">
    <citation type="submission" date="2024-03" db="EMBL/GenBank/DDBJ databases">
        <title>Aureococcus anophagefferens CCMP1851 and Kratosvirus quantuckense: Draft genome of a second virus-susceptible host strain in the model system.</title>
        <authorList>
            <person name="Chase E."/>
            <person name="Truchon A.R."/>
            <person name="Schepens W."/>
            <person name="Wilhelm S.W."/>
        </authorList>
    </citation>
    <scope>NUCLEOTIDE SEQUENCE [LARGE SCALE GENOMIC DNA]</scope>
    <source>
        <strain evidence="1 2">CCMP1851</strain>
    </source>
</reference>
<dbReference type="EMBL" id="JBBJCI010000082">
    <property type="protein sequence ID" value="KAK7249127.1"/>
    <property type="molecule type" value="Genomic_DNA"/>
</dbReference>
<organism evidence="1 2">
    <name type="scientific">Aureococcus anophagefferens</name>
    <name type="common">Harmful bloom alga</name>
    <dbReference type="NCBI Taxonomy" id="44056"/>
    <lineage>
        <taxon>Eukaryota</taxon>
        <taxon>Sar</taxon>
        <taxon>Stramenopiles</taxon>
        <taxon>Ochrophyta</taxon>
        <taxon>Pelagophyceae</taxon>
        <taxon>Pelagomonadales</taxon>
        <taxon>Pelagomonadaceae</taxon>
        <taxon>Aureococcus</taxon>
    </lineage>
</organism>
<dbReference type="Proteomes" id="UP001363151">
    <property type="component" value="Unassembled WGS sequence"/>
</dbReference>
<keyword evidence="2" id="KW-1185">Reference proteome</keyword>
<sequence length="47" mass="5288">MVSKRGCCFQNARARNTHVEATLNHSCPALRAAAVRRARRPSSPRPW</sequence>
<evidence type="ECO:0000313" key="2">
    <source>
        <dbReference type="Proteomes" id="UP001363151"/>
    </source>
</evidence>
<comment type="caution">
    <text evidence="1">The sequence shown here is derived from an EMBL/GenBank/DDBJ whole genome shotgun (WGS) entry which is preliminary data.</text>
</comment>
<protein>
    <submittedName>
        <fullName evidence="1">Uncharacterized protein</fullName>
    </submittedName>
</protein>
<gene>
    <name evidence="1" type="ORF">SO694_0004510</name>
</gene>
<accession>A0ABR1G812</accession>
<name>A0ABR1G812_AURAN</name>
<evidence type="ECO:0000313" key="1">
    <source>
        <dbReference type="EMBL" id="KAK7249127.1"/>
    </source>
</evidence>
<proteinExistence type="predicted"/>